<evidence type="ECO:0000313" key="2">
    <source>
        <dbReference type="Proteomes" id="UP001460202"/>
    </source>
</evidence>
<evidence type="ECO:0008006" key="3">
    <source>
        <dbReference type="Google" id="ProtNLM"/>
    </source>
</evidence>
<dbReference type="EMBL" id="JBBMFL010000011">
    <property type="protein sequence ID" value="MEQ2545254.1"/>
    <property type="molecule type" value="Genomic_DNA"/>
</dbReference>
<protein>
    <recommendedName>
        <fullName evidence="3">Beta-lactamase-inhibitor-like PepSY-like domain-containing protein</fullName>
    </recommendedName>
</protein>
<comment type="caution">
    <text evidence="1">The sequence shown here is derived from an EMBL/GenBank/DDBJ whole genome shotgun (WGS) entry which is preliminary data.</text>
</comment>
<dbReference type="Gene3D" id="3.40.1420.30">
    <property type="match status" value="1"/>
</dbReference>
<proteinExistence type="predicted"/>
<name>A0ABV1GXW1_9BACT</name>
<evidence type="ECO:0000313" key="1">
    <source>
        <dbReference type="EMBL" id="MEQ2545254.1"/>
    </source>
</evidence>
<reference evidence="1 2" key="1">
    <citation type="submission" date="2024-03" db="EMBL/GenBank/DDBJ databases">
        <title>Human intestinal bacterial collection.</title>
        <authorList>
            <person name="Pauvert C."/>
            <person name="Hitch T.C.A."/>
            <person name="Clavel T."/>
        </authorList>
    </citation>
    <scope>NUCLEOTIDE SEQUENCE [LARGE SCALE GENOMIC DNA]</scope>
    <source>
        <strain evidence="1 2">CLA-KB-H122</strain>
    </source>
</reference>
<gene>
    <name evidence="1" type="ORF">WMO46_09875</name>
</gene>
<dbReference type="RefSeq" id="WP_129650645.1">
    <property type="nucleotide sequence ID" value="NZ_JBBMFL010000011.1"/>
</dbReference>
<keyword evidence="2" id="KW-1185">Reference proteome</keyword>
<organism evidence="1 2">
    <name type="scientific">Alistipes intestinihominis</name>
    <dbReference type="NCBI Taxonomy" id="3133172"/>
    <lineage>
        <taxon>Bacteria</taxon>
        <taxon>Pseudomonadati</taxon>
        <taxon>Bacteroidota</taxon>
        <taxon>Bacteroidia</taxon>
        <taxon>Bacteroidales</taxon>
        <taxon>Rikenellaceae</taxon>
        <taxon>Alistipes</taxon>
    </lineage>
</organism>
<dbReference type="GeneID" id="78179252"/>
<dbReference type="SUPFAM" id="SSF160574">
    <property type="entry name" value="BT0923-like"/>
    <property type="match status" value="1"/>
</dbReference>
<dbReference type="Proteomes" id="UP001460202">
    <property type="component" value="Unassembled WGS sequence"/>
</dbReference>
<accession>A0ABV1GXW1</accession>
<sequence length="151" mass="17639">MTIRFLLALLLLAGGFTLGAGRFSEKLPGRIIEAKQLPDPVRRFVLQHFPSLNRFSYRWDKRFYYAVNENGGYLLLSADGMLGGFRYHVRQIPREFVDLLPGTSMTYLRERYPNHFLCAFLPQDKGYRAELFGVDDRIVYFDSEGRFVKEE</sequence>